<reference evidence="1 2" key="1">
    <citation type="submission" date="2015-01" db="EMBL/GenBank/DDBJ databases">
        <title>Evolution of Trichinella species and genotypes.</title>
        <authorList>
            <person name="Korhonen P.K."/>
            <person name="Edoardo P."/>
            <person name="Giuseppe L.R."/>
            <person name="Gasser R.B."/>
        </authorList>
    </citation>
    <scope>NUCLEOTIDE SEQUENCE [LARGE SCALE GENOMIC DNA]</scope>
    <source>
        <strain evidence="1">ISS417</strain>
    </source>
</reference>
<name>A0A0V0TPH3_9BILA</name>
<organism evidence="1 2">
    <name type="scientific">Trichinella murrelli</name>
    <dbReference type="NCBI Taxonomy" id="144512"/>
    <lineage>
        <taxon>Eukaryota</taxon>
        <taxon>Metazoa</taxon>
        <taxon>Ecdysozoa</taxon>
        <taxon>Nematoda</taxon>
        <taxon>Enoplea</taxon>
        <taxon>Dorylaimia</taxon>
        <taxon>Trichinellida</taxon>
        <taxon>Trichinellidae</taxon>
        <taxon>Trichinella</taxon>
    </lineage>
</organism>
<accession>A0A0V0TPH3</accession>
<dbReference type="EMBL" id="JYDJ01000185">
    <property type="protein sequence ID" value="KRX40918.1"/>
    <property type="molecule type" value="Genomic_DNA"/>
</dbReference>
<evidence type="ECO:0000313" key="2">
    <source>
        <dbReference type="Proteomes" id="UP000055048"/>
    </source>
</evidence>
<evidence type="ECO:0000313" key="1">
    <source>
        <dbReference type="EMBL" id="KRX40918.1"/>
    </source>
</evidence>
<comment type="caution">
    <text evidence="1">The sequence shown here is derived from an EMBL/GenBank/DDBJ whole genome shotgun (WGS) entry which is preliminary data.</text>
</comment>
<gene>
    <name evidence="1" type="ORF">T05_13006</name>
</gene>
<dbReference type="AlphaFoldDB" id="A0A0V0TPH3"/>
<proteinExistence type="predicted"/>
<dbReference type="Proteomes" id="UP000055048">
    <property type="component" value="Unassembled WGS sequence"/>
</dbReference>
<keyword evidence="2" id="KW-1185">Reference proteome</keyword>
<protein>
    <submittedName>
        <fullName evidence="1">Uncharacterized protein</fullName>
    </submittedName>
</protein>
<sequence>MHDDYRLFSLTIQWNRIPRVEHSGHQFHHGIGLHAPVGVLQSHGQSLRFCAYRLVADRKDTNVAEAIDYWLRSRYWCTLADQDAVGEAVMTTTGKRWSPRTFSQLNRPLSI</sequence>